<sequence>MVRRRRGEEEGQIESCPQGYMEEMANEGGGGGACPSHGGGSGGPLQPGRTLRQSQCHCDTHTVYTSLSFFHKSDDAARKEGAKQVSHGEKGARAGREMERQRERRRERERKLVVSNTAGIINQISHNPLRRGPSLGLAWTRSAGRGASIGVATAMLTAPGSEVERGKGVSPSSRPGFTVFCSRRVLGLTSLRSEEKSYSLRSPWLDLLMDTIVGGKLPGNWVLEEDKDHPGEKMRYKGGGREQAGFIHPSPADGAQRGPLTGGQSRIPLLGKAHHVLLQLLHLAQQRALLGLQHVPLLDAFEAAGLRVAPVLQGAPLLLQADHLLLAEAPQLPVQLPHRHADQLIVREAVLQAGVVAVVVVMVMVALVVVARRGRGQVLPDVLLPAEAIVGLVVVVVVVRVADEGLHRVLRACLCSLLLLTTYARFKCTLKYQEPPGRLKLEPGEFGDANLSCPRFTSAAHLPPCD</sequence>
<dbReference type="AlphaFoldDB" id="A0A4Z2HDL0"/>
<keyword evidence="4" id="KW-1185">Reference proteome</keyword>
<protein>
    <submittedName>
        <fullName evidence="3">Uncharacterized protein</fullName>
    </submittedName>
</protein>
<gene>
    <name evidence="3" type="ORF">EYF80_025872</name>
</gene>
<keyword evidence="2" id="KW-1133">Transmembrane helix</keyword>
<accession>A0A4Z2HDL0</accession>
<evidence type="ECO:0000313" key="3">
    <source>
        <dbReference type="EMBL" id="TNN63939.1"/>
    </source>
</evidence>
<feature type="compositionally biased region" description="Gly residues" evidence="1">
    <location>
        <begin position="27"/>
        <end position="45"/>
    </location>
</feature>
<evidence type="ECO:0000256" key="2">
    <source>
        <dbReference type="SAM" id="Phobius"/>
    </source>
</evidence>
<dbReference type="EMBL" id="SRLO01000262">
    <property type="protein sequence ID" value="TNN63939.1"/>
    <property type="molecule type" value="Genomic_DNA"/>
</dbReference>
<reference evidence="3 4" key="1">
    <citation type="submission" date="2019-03" db="EMBL/GenBank/DDBJ databases">
        <title>First draft genome of Liparis tanakae, snailfish: a comprehensive survey of snailfish specific genes.</title>
        <authorList>
            <person name="Kim W."/>
            <person name="Song I."/>
            <person name="Jeong J.-H."/>
            <person name="Kim D."/>
            <person name="Kim S."/>
            <person name="Ryu S."/>
            <person name="Song J.Y."/>
            <person name="Lee S.K."/>
        </authorList>
    </citation>
    <scope>NUCLEOTIDE SEQUENCE [LARGE SCALE GENOMIC DNA]</scope>
    <source>
        <tissue evidence="3">Muscle</tissue>
    </source>
</reference>
<comment type="caution">
    <text evidence="3">The sequence shown here is derived from an EMBL/GenBank/DDBJ whole genome shotgun (WGS) entry which is preliminary data.</text>
</comment>
<organism evidence="3 4">
    <name type="scientific">Liparis tanakae</name>
    <name type="common">Tanaka's snailfish</name>
    <dbReference type="NCBI Taxonomy" id="230148"/>
    <lineage>
        <taxon>Eukaryota</taxon>
        <taxon>Metazoa</taxon>
        <taxon>Chordata</taxon>
        <taxon>Craniata</taxon>
        <taxon>Vertebrata</taxon>
        <taxon>Euteleostomi</taxon>
        <taxon>Actinopterygii</taxon>
        <taxon>Neopterygii</taxon>
        <taxon>Teleostei</taxon>
        <taxon>Neoteleostei</taxon>
        <taxon>Acanthomorphata</taxon>
        <taxon>Eupercaria</taxon>
        <taxon>Perciformes</taxon>
        <taxon>Cottioidei</taxon>
        <taxon>Cottales</taxon>
        <taxon>Liparidae</taxon>
        <taxon>Liparis</taxon>
    </lineage>
</organism>
<feature type="region of interest" description="Disordered" evidence="1">
    <location>
        <begin position="1"/>
        <end position="51"/>
    </location>
</feature>
<keyword evidence="2" id="KW-0472">Membrane</keyword>
<name>A0A4Z2HDL0_9TELE</name>
<keyword evidence="2" id="KW-0812">Transmembrane</keyword>
<evidence type="ECO:0000313" key="4">
    <source>
        <dbReference type="Proteomes" id="UP000314294"/>
    </source>
</evidence>
<evidence type="ECO:0000256" key="1">
    <source>
        <dbReference type="SAM" id="MobiDB-lite"/>
    </source>
</evidence>
<feature type="transmembrane region" description="Helical" evidence="2">
    <location>
        <begin position="382"/>
        <end position="402"/>
    </location>
</feature>
<dbReference type="Proteomes" id="UP000314294">
    <property type="component" value="Unassembled WGS sequence"/>
</dbReference>
<feature type="transmembrane region" description="Helical" evidence="2">
    <location>
        <begin position="349"/>
        <end position="370"/>
    </location>
</feature>
<proteinExistence type="predicted"/>
<feature type="region of interest" description="Disordered" evidence="1">
    <location>
        <begin position="78"/>
        <end position="110"/>
    </location>
</feature>